<dbReference type="InterPro" id="IPR029058">
    <property type="entry name" value="AB_hydrolase_fold"/>
</dbReference>
<dbReference type="EMBL" id="JACNEP010000005">
    <property type="protein sequence ID" value="MBC3765776.1"/>
    <property type="molecule type" value="Genomic_DNA"/>
</dbReference>
<evidence type="ECO:0000313" key="2">
    <source>
        <dbReference type="EMBL" id="MBC3765776.1"/>
    </source>
</evidence>
<organism evidence="2 3">
    <name type="scientific">Neptunicella marina</name>
    <dbReference type="NCBI Taxonomy" id="2125989"/>
    <lineage>
        <taxon>Bacteria</taxon>
        <taxon>Pseudomonadati</taxon>
        <taxon>Pseudomonadota</taxon>
        <taxon>Gammaproteobacteria</taxon>
        <taxon>Alteromonadales</taxon>
        <taxon>Alteromonadaceae</taxon>
        <taxon>Neptunicella</taxon>
    </lineage>
</organism>
<accession>A0A8J6IUC3</accession>
<name>A0A8J6IUC3_9ALTE</name>
<keyword evidence="3" id="KW-1185">Reference proteome</keyword>
<evidence type="ECO:0000313" key="3">
    <source>
        <dbReference type="Proteomes" id="UP000601768"/>
    </source>
</evidence>
<evidence type="ECO:0000259" key="1">
    <source>
        <dbReference type="Pfam" id="PF12146"/>
    </source>
</evidence>
<dbReference type="InterPro" id="IPR022742">
    <property type="entry name" value="Hydrolase_4"/>
</dbReference>
<proteinExistence type="predicted"/>
<dbReference type="RefSeq" id="WP_186506248.1">
    <property type="nucleotide sequence ID" value="NZ_JACNEP010000005.1"/>
</dbReference>
<dbReference type="Gene3D" id="3.40.50.1820">
    <property type="entry name" value="alpha/beta hydrolase"/>
    <property type="match status" value="1"/>
</dbReference>
<dbReference type="AlphaFoldDB" id="A0A8J6IUC3"/>
<dbReference type="Proteomes" id="UP000601768">
    <property type="component" value="Unassembled WGS sequence"/>
</dbReference>
<feature type="domain" description="Serine aminopeptidase S33" evidence="1">
    <location>
        <begin position="43"/>
        <end position="140"/>
    </location>
</feature>
<dbReference type="SUPFAM" id="SSF53474">
    <property type="entry name" value="alpha/beta-Hydrolases"/>
    <property type="match status" value="1"/>
</dbReference>
<dbReference type="Pfam" id="PF12146">
    <property type="entry name" value="Hydrolase_4"/>
    <property type="match status" value="1"/>
</dbReference>
<gene>
    <name evidence="2" type="ORF">H8B19_07800</name>
</gene>
<dbReference type="GO" id="GO:0016787">
    <property type="term" value="F:hydrolase activity"/>
    <property type="evidence" value="ECO:0007669"/>
    <property type="project" value="UniProtKB-KW"/>
</dbReference>
<reference evidence="2" key="1">
    <citation type="journal article" date="2018" name="Int. J. Syst. Evol. Microbiol.">
        <title>Neptunicella marina gen. nov., sp. nov., isolated from surface seawater.</title>
        <authorList>
            <person name="Liu X."/>
            <person name="Lai Q."/>
            <person name="Du Y."/>
            <person name="Zhang X."/>
            <person name="Liu Z."/>
            <person name="Sun F."/>
            <person name="Shao Z."/>
        </authorList>
    </citation>
    <scope>NUCLEOTIDE SEQUENCE</scope>
    <source>
        <strain evidence="2">S27-2</strain>
    </source>
</reference>
<comment type="caution">
    <text evidence="2">The sequence shown here is derived from an EMBL/GenBank/DDBJ whole genome shotgun (WGS) entry which is preliminary data.</text>
</comment>
<protein>
    <submittedName>
        <fullName evidence="2">Hydrolase 1, exosortase A system-associated</fullName>
    </submittedName>
</protein>
<sequence length="277" mass="31056">MSFNETPFTFEIAGKNSLGILHDADGKTGVVIVVGGPQYRIGSHRQFVQLSRALAHQGIPSIRFDVRGMGDSEGDKQTFDNLDDDIHAAINSFFNASNITNVIIWGLCDAASAALMYAHKDKRVVGLYLLNPWLENSAAKGKAMLRYYYLQRLFNPEFWKKLLRGHVNLKNSVSEAGQFAKSSVASQHSDKTGYQQLMLEGARAFDGKIAITLSGNDLTAKEFEQAAQANKQWKKWLKTKAQVFRINEADHTFSTSEWKKMIESNTVKFVQSLTREN</sequence>
<keyword evidence="2" id="KW-0378">Hydrolase</keyword>
<reference evidence="2" key="2">
    <citation type="submission" date="2020-08" db="EMBL/GenBank/DDBJ databases">
        <authorList>
            <person name="Lai Q."/>
        </authorList>
    </citation>
    <scope>NUCLEOTIDE SEQUENCE</scope>
    <source>
        <strain evidence="2">S27-2</strain>
    </source>
</reference>
<dbReference type="NCBIfam" id="TIGR03100">
    <property type="entry name" value="hydr1_PEP"/>
    <property type="match status" value="1"/>
</dbReference>
<dbReference type="InterPro" id="IPR017531">
    <property type="entry name" value="Hydrolase-1_PEP"/>
</dbReference>